<proteinExistence type="predicted"/>
<accession>A0AAD8M5V2</accession>
<sequence>MLGRMRLSSWSSLEELEMERSASIKHIKDDSLSIYETTLMKLKEGSRRNTNLENLDSTGIGIDNAEVKLAPVVEEVEMLDTDCTSSVTSTNQSDCQPIEKEQQNKSVSIVSLFARYKNAHCALGSPDQKAVVVENGCMSSDTSEISNHVN</sequence>
<keyword evidence="2" id="KW-1185">Reference proteome</keyword>
<evidence type="ECO:0000313" key="1">
    <source>
        <dbReference type="EMBL" id="KAK1363240.1"/>
    </source>
</evidence>
<dbReference type="PANTHER" id="PTHR48238">
    <property type="entry name" value="BNACNNG09570D PROTEIN"/>
    <property type="match status" value="1"/>
</dbReference>
<dbReference type="AlphaFoldDB" id="A0AAD8M5V2"/>
<name>A0AAD8M5V2_9APIA</name>
<dbReference type="EMBL" id="JAUIZM010000009">
    <property type="protein sequence ID" value="KAK1363240.1"/>
    <property type="molecule type" value="Genomic_DNA"/>
</dbReference>
<dbReference type="Proteomes" id="UP001237642">
    <property type="component" value="Unassembled WGS sequence"/>
</dbReference>
<evidence type="ECO:0000313" key="2">
    <source>
        <dbReference type="Proteomes" id="UP001237642"/>
    </source>
</evidence>
<protein>
    <submittedName>
        <fullName evidence="1">Up-regulator of cell proliferation like</fullName>
    </submittedName>
</protein>
<reference evidence="1" key="1">
    <citation type="submission" date="2023-02" db="EMBL/GenBank/DDBJ databases">
        <title>Genome of toxic invasive species Heracleum sosnowskyi carries increased number of genes despite the absence of recent whole-genome duplications.</title>
        <authorList>
            <person name="Schelkunov M."/>
            <person name="Shtratnikova V."/>
            <person name="Makarenko M."/>
            <person name="Klepikova A."/>
            <person name="Omelchenko D."/>
            <person name="Novikova G."/>
            <person name="Obukhova E."/>
            <person name="Bogdanov V."/>
            <person name="Penin A."/>
            <person name="Logacheva M."/>
        </authorList>
    </citation>
    <scope>NUCLEOTIDE SEQUENCE</scope>
    <source>
        <strain evidence="1">Hsosn_3</strain>
        <tissue evidence="1">Leaf</tissue>
    </source>
</reference>
<organism evidence="1 2">
    <name type="scientific">Heracleum sosnowskyi</name>
    <dbReference type="NCBI Taxonomy" id="360622"/>
    <lineage>
        <taxon>Eukaryota</taxon>
        <taxon>Viridiplantae</taxon>
        <taxon>Streptophyta</taxon>
        <taxon>Embryophyta</taxon>
        <taxon>Tracheophyta</taxon>
        <taxon>Spermatophyta</taxon>
        <taxon>Magnoliopsida</taxon>
        <taxon>eudicotyledons</taxon>
        <taxon>Gunneridae</taxon>
        <taxon>Pentapetalae</taxon>
        <taxon>asterids</taxon>
        <taxon>campanulids</taxon>
        <taxon>Apiales</taxon>
        <taxon>Apiaceae</taxon>
        <taxon>Apioideae</taxon>
        <taxon>apioid superclade</taxon>
        <taxon>Tordylieae</taxon>
        <taxon>Tordyliinae</taxon>
        <taxon>Heracleum</taxon>
    </lineage>
</organism>
<dbReference type="PANTHER" id="PTHR48238:SF1">
    <property type="entry name" value="(RAPE) HYPOTHETICAL PROTEIN"/>
    <property type="match status" value="1"/>
</dbReference>
<comment type="caution">
    <text evidence="1">The sequence shown here is derived from an EMBL/GenBank/DDBJ whole genome shotgun (WGS) entry which is preliminary data.</text>
</comment>
<gene>
    <name evidence="1" type="ORF">POM88_038801</name>
</gene>
<reference evidence="1" key="2">
    <citation type="submission" date="2023-05" db="EMBL/GenBank/DDBJ databases">
        <authorList>
            <person name="Schelkunov M.I."/>
        </authorList>
    </citation>
    <scope>NUCLEOTIDE SEQUENCE</scope>
    <source>
        <strain evidence="1">Hsosn_3</strain>
        <tissue evidence="1">Leaf</tissue>
    </source>
</reference>